<evidence type="ECO:0000313" key="4">
    <source>
        <dbReference type="EMBL" id="STD84116.1"/>
    </source>
</evidence>
<name>A0A1L8U381_ENTGA</name>
<reference evidence="4 5" key="1">
    <citation type="submission" date="2018-06" db="EMBL/GenBank/DDBJ databases">
        <authorList>
            <consortium name="Pathogen Informatics"/>
            <person name="Doyle S."/>
        </authorList>
    </citation>
    <scope>NUCLEOTIDE SEQUENCE [LARGE SCALE GENOMIC DNA]</scope>
    <source>
        <strain evidence="4 5">NCTC12360</strain>
    </source>
</reference>
<reference evidence="2" key="3">
    <citation type="submission" date="2023-03" db="EMBL/GenBank/DDBJ databases">
        <authorList>
            <person name="Shen W."/>
            <person name="Cai J."/>
        </authorList>
    </citation>
    <scope>NUCLEOTIDE SEQUENCE</scope>
    <source>
        <strain evidence="2">K69-2</strain>
    </source>
</reference>
<sequence>MKKKSYPLFFVGLLFICGLFFYQQTTSRSAETTVARLQVTGAVTDSSAAQACLTVLKQNLQAATQKDVEGYTATLVTSARESTAKEMHAFFAKYDLTHELLSFEVVKQEADSMLVAAQQKTVNQGQNDYRDHITQAHHTFVLENGQWKIKETVMTNTEFID</sequence>
<dbReference type="AlphaFoldDB" id="A0A1L8U381"/>
<dbReference type="Proteomes" id="UP001241571">
    <property type="component" value="Unassembled WGS sequence"/>
</dbReference>
<evidence type="ECO:0000313" key="5">
    <source>
        <dbReference type="Proteomes" id="UP000254807"/>
    </source>
</evidence>
<dbReference type="EMBL" id="JARPZN010000006">
    <property type="protein sequence ID" value="MDT2690601.1"/>
    <property type="molecule type" value="Genomic_DNA"/>
</dbReference>
<organism evidence="2 7">
    <name type="scientific">Enterococcus gallinarum</name>
    <dbReference type="NCBI Taxonomy" id="1353"/>
    <lineage>
        <taxon>Bacteria</taxon>
        <taxon>Bacillati</taxon>
        <taxon>Bacillota</taxon>
        <taxon>Bacilli</taxon>
        <taxon>Lactobacillales</taxon>
        <taxon>Enterococcaceae</taxon>
        <taxon>Enterococcus</taxon>
    </lineage>
</organism>
<evidence type="ECO:0000313" key="8">
    <source>
        <dbReference type="Proteomes" id="UP001241571"/>
    </source>
</evidence>
<dbReference type="InterPro" id="IPR032710">
    <property type="entry name" value="NTF2-like_dom_sf"/>
</dbReference>
<dbReference type="Proteomes" id="UP001183682">
    <property type="component" value="Unassembled WGS sequence"/>
</dbReference>
<dbReference type="Proteomes" id="UP000254807">
    <property type="component" value="Unassembled WGS sequence"/>
</dbReference>
<evidence type="ECO:0000313" key="7">
    <source>
        <dbReference type="Proteomes" id="UP001183682"/>
    </source>
</evidence>
<gene>
    <name evidence="3" type="ORF">EGM181_02200</name>
    <name evidence="4" type="ORF">NCTC12360_02640</name>
    <name evidence="2" type="ORF">P7E30_10345</name>
    <name evidence="1" type="ORF">QRX88_10925</name>
</gene>
<dbReference type="EMBL" id="UFYW01000001">
    <property type="protein sequence ID" value="STD84116.1"/>
    <property type="molecule type" value="Genomic_DNA"/>
</dbReference>
<dbReference type="GeneID" id="93222306"/>
<accession>A0A1L8U381</accession>
<dbReference type="SUPFAM" id="SSF54427">
    <property type="entry name" value="NTF2-like"/>
    <property type="match status" value="1"/>
</dbReference>
<keyword evidence="5" id="KW-1185">Reference proteome</keyword>
<evidence type="ECO:0000313" key="1">
    <source>
        <dbReference type="EMBL" id="MDL4936227.1"/>
    </source>
</evidence>
<dbReference type="EMBL" id="CP050485">
    <property type="protein sequence ID" value="QOG26156.1"/>
    <property type="molecule type" value="Genomic_DNA"/>
</dbReference>
<dbReference type="Proteomes" id="UP000516696">
    <property type="component" value="Chromosome"/>
</dbReference>
<dbReference type="RefSeq" id="WP_060813083.1">
    <property type="nucleotide sequence ID" value="NZ_BSYC01000002.1"/>
</dbReference>
<evidence type="ECO:0000313" key="3">
    <source>
        <dbReference type="EMBL" id="QOG26156.1"/>
    </source>
</evidence>
<reference evidence="3 6" key="2">
    <citation type="submission" date="2020-03" db="EMBL/GenBank/DDBJ databases">
        <title>Characterization of ganglioside-mimicking enterococci.</title>
        <authorList>
            <person name="Patry R.T."/>
            <person name="Nothaft H."/>
            <person name="Bridger R."/>
            <person name="Shajahan A."/>
            <person name="Huynh S."/>
            <person name="Sanchez S."/>
            <person name="Azadi P."/>
            <person name="Cooper K."/>
            <person name="Miller W.G."/>
            <person name="Parker C.T."/>
            <person name="Wells L."/>
            <person name="Szymanski C.M."/>
        </authorList>
    </citation>
    <scope>NUCLEOTIDE SEQUENCE [LARGE SCALE GENOMIC DNA]</scope>
    <source>
        <strain evidence="3 6">EGM181</strain>
    </source>
</reference>
<reference evidence="1 8" key="4">
    <citation type="submission" date="2023-06" db="EMBL/GenBank/DDBJ databases">
        <title>Acute promotion of culturable opportunistic pathogens and persistent increase of antibiotic resistance following antibiotic exposure in mouse gut microbiota.</title>
        <authorList>
            <person name="Li L."/>
            <person name="Wang B."/>
            <person name="Sun Y."/>
            <person name="Wang M."/>
            <person name="Xu H."/>
        </authorList>
    </citation>
    <scope>NUCLEOTIDE SEQUENCE [LARGE SCALE GENOMIC DNA]</scope>
    <source>
        <strain evidence="1 8">CRI2_2</strain>
    </source>
</reference>
<evidence type="ECO:0000313" key="2">
    <source>
        <dbReference type="EMBL" id="MDT2690601.1"/>
    </source>
</evidence>
<evidence type="ECO:0000313" key="6">
    <source>
        <dbReference type="Proteomes" id="UP000516696"/>
    </source>
</evidence>
<dbReference type="OrthoDB" id="2186514at2"/>
<protein>
    <submittedName>
        <fullName evidence="2">Uncharacterized protein</fullName>
    </submittedName>
</protein>
<dbReference type="EMBL" id="JASUBT010000007">
    <property type="protein sequence ID" value="MDL4936227.1"/>
    <property type="molecule type" value="Genomic_DNA"/>
</dbReference>
<proteinExistence type="predicted"/>